<dbReference type="InterPro" id="IPR001650">
    <property type="entry name" value="Helicase_C-like"/>
</dbReference>
<keyword evidence="2" id="KW-0547">Nucleotide-binding</keyword>
<dbReference type="SMART" id="SM00490">
    <property type="entry name" value="HELICc"/>
    <property type="match status" value="1"/>
</dbReference>
<proteinExistence type="predicted"/>
<dbReference type="InterPro" id="IPR011545">
    <property type="entry name" value="DEAD/DEAH_box_helicase_dom"/>
</dbReference>
<dbReference type="GO" id="GO:0005634">
    <property type="term" value="C:nucleus"/>
    <property type="evidence" value="ECO:0007669"/>
    <property type="project" value="UniProtKB-SubCell"/>
</dbReference>
<feature type="region of interest" description="Disordered" evidence="10">
    <location>
        <begin position="1"/>
        <end position="38"/>
    </location>
</feature>
<evidence type="ECO:0000256" key="8">
    <source>
        <dbReference type="ARBA" id="ARBA00023242"/>
    </source>
</evidence>
<evidence type="ECO:0000256" key="7">
    <source>
        <dbReference type="ARBA" id="ARBA00023204"/>
    </source>
</evidence>
<dbReference type="SUPFAM" id="SSF52540">
    <property type="entry name" value="P-loop containing nucleoside triphosphate hydrolases"/>
    <property type="match status" value="1"/>
</dbReference>
<dbReference type="AlphaFoldDB" id="A0AAD9BKI9"/>
<dbReference type="GO" id="GO:0005524">
    <property type="term" value="F:ATP binding"/>
    <property type="evidence" value="ECO:0007669"/>
    <property type="project" value="UniProtKB-KW"/>
</dbReference>
<organism evidence="13 14">
    <name type="scientific">Dissostichus eleginoides</name>
    <name type="common">Patagonian toothfish</name>
    <name type="synonym">Dissostichus amissus</name>
    <dbReference type="NCBI Taxonomy" id="100907"/>
    <lineage>
        <taxon>Eukaryota</taxon>
        <taxon>Metazoa</taxon>
        <taxon>Chordata</taxon>
        <taxon>Craniata</taxon>
        <taxon>Vertebrata</taxon>
        <taxon>Euteleostomi</taxon>
        <taxon>Actinopterygii</taxon>
        <taxon>Neopterygii</taxon>
        <taxon>Teleostei</taxon>
        <taxon>Neoteleostei</taxon>
        <taxon>Acanthomorphata</taxon>
        <taxon>Eupercaria</taxon>
        <taxon>Perciformes</taxon>
        <taxon>Notothenioidei</taxon>
        <taxon>Nototheniidae</taxon>
        <taxon>Dissostichus</taxon>
    </lineage>
</organism>
<dbReference type="CDD" id="cd18795">
    <property type="entry name" value="SF2_C_Ski2"/>
    <property type="match status" value="1"/>
</dbReference>
<evidence type="ECO:0000256" key="4">
    <source>
        <dbReference type="ARBA" id="ARBA00022801"/>
    </source>
</evidence>
<dbReference type="PROSITE" id="PS51194">
    <property type="entry name" value="HELICASE_CTER"/>
    <property type="match status" value="1"/>
</dbReference>
<reference evidence="13" key="1">
    <citation type="submission" date="2023-04" db="EMBL/GenBank/DDBJ databases">
        <title>Chromosome-level genome of Chaenocephalus aceratus.</title>
        <authorList>
            <person name="Park H."/>
        </authorList>
    </citation>
    <scope>NUCLEOTIDE SEQUENCE</scope>
    <source>
        <strain evidence="13">DE</strain>
        <tissue evidence="13">Muscle</tissue>
    </source>
</reference>
<comment type="caution">
    <text evidence="13">The sequence shown here is derived from an EMBL/GenBank/DDBJ whole genome shotgun (WGS) entry which is preliminary data.</text>
</comment>
<keyword evidence="7" id="KW-0234">DNA repair</keyword>
<evidence type="ECO:0000256" key="10">
    <source>
        <dbReference type="SAM" id="MobiDB-lite"/>
    </source>
</evidence>
<dbReference type="CDD" id="cd18026">
    <property type="entry name" value="DEXHc_POLQ-like"/>
    <property type="match status" value="1"/>
</dbReference>
<dbReference type="SMART" id="SM00487">
    <property type="entry name" value="DEXDc"/>
    <property type="match status" value="1"/>
</dbReference>
<evidence type="ECO:0000313" key="14">
    <source>
        <dbReference type="Proteomes" id="UP001228049"/>
    </source>
</evidence>
<comment type="subcellular location">
    <subcellularLocation>
        <location evidence="1">Nucleus</location>
    </subcellularLocation>
</comment>
<evidence type="ECO:0000259" key="11">
    <source>
        <dbReference type="PROSITE" id="PS51192"/>
    </source>
</evidence>
<dbReference type="Pfam" id="PF00805">
    <property type="entry name" value="Pentapeptide"/>
    <property type="match status" value="1"/>
</dbReference>
<dbReference type="InterPro" id="IPR001646">
    <property type="entry name" value="5peptide_repeat"/>
</dbReference>
<name>A0AAD9BKI9_DISEL</name>
<dbReference type="SUPFAM" id="SSF158702">
    <property type="entry name" value="Sec63 N-terminal domain-like"/>
    <property type="match status" value="1"/>
</dbReference>
<sequence>MNSSEKRDIRIKRVSSRKRSRDSSQMTPERKRGSEKCPQICRLSSIMAEQQQQQQQQQPAAELFCSDSEDLFGDYDSLLQDSSLLDRLDDAEQSERQRDVQRDVQRASRETSRETSRDVQRDFTNLRTKRDEDVLTDSILDAMGEEDLPPSMQQFKDQVQETRVRLQGGDQTSTPLRNTKRRSVADALKKTMLCNAASPAMASRSAALKEAVLSEEISVAMQALEEVSEEKTPDLGPFFGLPSRVKELMLRLKGIQSLYEWQETCLNLPSVQRRKNLIYSLPTSGGKTLVAEILILRELLCRKKDALFILPYVSLVQEKVRGLASFGVELDFLVEEYAGSKGRFPPVKRKDRRSLYVATIEKAHSLVNSLIENQRIDDLGLVVVDELHMLGDGSRGAIIEMTLAKVLYTAKSTQIIGMSATLGNIQDLQTFLRAENYSNDFRPVQLKEYVKLQDTIYEVDPKEEDCFKFSRLLNFKYSSSMQKLDPDHIIAMVTEVIPKHSCLVFCPTKKNCENVGALICRYLRKDFLLLHEQQKLLLLSQLEECGRGSVCPVLSRTVPYGVAYHHSGLTGEERRLLEEAYTCGTLCLLTCTSTLAAGVNLPARRVILRSPYVAADFLKRSQYKQMVGRAGRAGIDSEGESILILEEKDRLTAKTLVSAPMEKCFSNLLLDEGKGLRSLILSLIGLNVNLSLYYTLTQLQDFLRCTLLSVQEEHLCVQTSLKEALQLSLNFLQENQLIVREGETLSVTRLGKGLMLNSFLHLLYLVTPYTMIHQVKPDWMLYYTQFTLLSAAEQKMSAAVGVPESFVARRAAGQTVRKSANMEVLLLSQSANMEVVLLSQSANMEVLLLSQSANMEVLLLSQSANMEVLLLSQSANMESANMEVLLLSQSANMEVLLLSQSANMEVLLLSQSANMEVLLLSQSANMESANMESANMESANMESANMEVLLLSQSANMEVVLLSQSANMEVLLLSQSANMEVLLLLSQSANMEVLLLSQSANMESANMESANMEVLLLSQSANMEVLLLSQSANMEVLLLSQSANMEVLLLSQSANMESANMESANMESANMESANMEVLLLFQSANMESANMESANMESANMESANMESANMESANMESANMESANMESANMESANMESANMEVVLLFQSANMELLLLFQSANMESANMEVVLLFQSANMELLLLFQSANMESANTEVVSRMYLALVLFSLLKDLNLWIVSDRFQMSRGFIQSLLSSSSAFCSCVLHFTEELEVLAVQSSADGADPG</sequence>
<feature type="domain" description="Helicase ATP-binding" evidence="11">
    <location>
        <begin position="268"/>
        <end position="440"/>
    </location>
</feature>
<dbReference type="InterPro" id="IPR050474">
    <property type="entry name" value="Hel308_SKI2-like"/>
</dbReference>
<dbReference type="Gene3D" id="2.160.20.80">
    <property type="entry name" value="E3 ubiquitin-protein ligase SopA"/>
    <property type="match status" value="1"/>
</dbReference>
<dbReference type="Pfam" id="PF00271">
    <property type="entry name" value="Helicase_C"/>
    <property type="match status" value="1"/>
</dbReference>
<evidence type="ECO:0000256" key="5">
    <source>
        <dbReference type="ARBA" id="ARBA00022806"/>
    </source>
</evidence>
<gene>
    <name evidence="13" type="ORF">KUDE01_022882</name>
</gene>
<dbReference type="Pfam" id="PF00270">
    <property type="entry name" value="DEAD"/>
    <property type="match status" value="1"/>
</dbReference>
<comment type="catalytic activity">
    <reaction evidence="9">
        <text>ATP + H2O = ADP + phosphate + H(+)</text>
        <dbReference type="Rhea" id="RHEA:13065"/>
        <dbReference type="ChEBI" id="CHEBI:15377"/>
        <dbReference type="ChEBI" id="CHEBI:15378"/>
        <dbReference type="ChEBI" id="CHEBI:30616"/>
        <dbReference type="ChEBI" id="CHEBI:43474"/>
        <dbReference type="ChEBI" id="CHEBI:456216"/>
        <dbReference type="EC" id="5.6.2.4"/>
    </reaction>
</comment>
<dbReference type="InterPro" id="IPR027417">
    <property type="entry name" value="P-loop_NTPase"/>
</dbReference>
<dbReference type="PANTHER" id="PTHR47961">
    <property type="entry name" value="DNA POLYMERASE THETA, PUTATIVE (AFU_ORTHOLOGUE AFUA_1G05260)-RELATED"/>
    <property type="match status" value="1"/>
</dbReference>
<keyword evidence="8" id="KW-0539">Nucleus</keyword>
<dbReference type="PROSITE" id="PS51192">
    <property type="entry name" value="HELICASE_ATP_BIND_1"/>
    <property type="match status" value="1"/>
</dbReference>
<evidence type="ECO:0000313" key="13">
    <source>
        <dbReference type="EMBL" id="KAK1884567.1"/>
    </source>
</evidence>
<dbReference type="GO" id="GO:0016787">
    <property type="term" value="F:hydrolase activity"/>
    <property type="evidence" value="ECO:0007669"/>
    <property type="project" value="UniProtKB-KW"/>
</dbReference>
<feature type="compositionally biased region" description="Basic and acidic residues" evidence="10">
    <location>
        <begin position="90"/>
        <end position="121"/>
    </location>
</feature>
<accession>A0AAD9BKI9</accession>
<feature type="region of interest" description="Disordered" evidence="10">
    <location>
        <begin position="90"/>
        <end position="123"/>
    </location>
</feature>
<dbReference type="Proteomes" id="UP001228049">
    <property type="component" value="Unassembled WGS sequence"/>
</dbReference>
<dbReference type="GO" id="GO:0003676">
    <property type="term" value="F:nucleic acid binding"/>
    <property type="evidence" value="ECO:0007669"/>
    <property type="project" value="InterPro"/>
</dbReference>
<dbReference type="EMBL" id="JASDAP010000022">
    <property type="protein sequence ID" value="KAK1884567.1"/>
    <property type="molecule type" value="Genomic_DNA"/>
</dbReference>
<feature type="compositionally biased region" description="Basic residues" evidence="10">
    <location>
        <begin position="9"/>
        <end position="20"/>
    </location>
</feature>
<dbReference type="Pfam" id="PF20470">
    <property type="entry name" value="HTH_61"/>
    <property type="match status" value="1"/>
</dbReference>
<dbReference type="Pfam" id="PF21099">
    <property type="entry name" value="POLQ_helical"/>
    <property type="match status" value="2"/>
</dbReference>
<keyword evidence="5 13" id="KW-0347">Helicase</keyword>
<protein>
    <submittedName>
        <fullName evidence="13">Helicase POLQ-like</fullName>
    </submittedName>
</protein>
<evidence type="ECO:0000256" key="3">
    <source>
        <dbReference type="ARBA" id="ARBA00022763"/>
    </source>
</evidence>
<evidence type="ECO:0000256" key="9">
    <source>
        <dbReference type="ARBA" id="ARBA00048988"/>
    </source>
</evidence>
<dbReference type="SUPFAM" id="SSF141571">
    <property type="entry name" value="Pentapeptide repeat-like"/>
    <property type="match status" value="1"/>
</dbReference>
<evidence type="ECO:0000259" key="12">
    <source>
        <dbReference type="PROSITE" id="PS51194"/>
    </source>
</evidence>
<evidence type="ECO:0000256" key="1">
    <source>
        <dbReference type="ARBA" id="ARBA00004123"/>
    </source>
</evidence>
<evidence type="ECO:0000256" key="2">
    <source>
        <dbReference type="ARBA" id="ARBA00022741"/>
    </source>
</evidence>
<dbReference type="FunFam" id="3.40.50.300:FF:000813">
    <property type="entry name" value="helicase POLQ-like isoform X1"/>
    <property type="match status" value="1"/>
</dbReference>
<keyword evidence="6" id="KW-0067">ATP-binding</keyword>
<evidence type="ECO:0000256" key="6">
    <source>
        <dbReference type="ARBA" id="ARBA00022840"/>
    </source>
</evidence>
<dbReference type="InterPro" id="IPR046931">
    <property type="entry name" value="HTH_61"/>
</dbReference>
<dbReference type="GO" id="GO:0043138">
    <property type="term" value="F:3'-5' DNA helicase activity"/>
    <property type="evidence" value="ECO:0007669"/>
    <property type="project" value="UniProtKB-EC"/>
</dbReference>
<keyword evidence="4" id="KW-0378">Hydrolase</keyword>
<keyword evidence="3" id="KW-0227">DNA damage</keyword>
<dbReference type="PANTHER" id="PTHR47961:SF12">
    <property type="entry name" value="HELICASE POLQ-LIKE"/>
    <property type="match status" value="1"/>
</dbReference>
<dbReference type="FunFam" id="3.40.50.300:FF:001293">
    <property type="entry name" value="helicase POLQ-like isoform X5"/>
    <property type="match status" value="1"/>
</dbReference>
<feature type="domain" description="Helicase C-terminal" evidence="12">
    <location>
        <begin position="485"/>
        <end position="684"/>
    </location>
</feature>
<dbReference type="GO" id="GO:0006281">
    <property type="term" value="P:DNA repair"/>
    <property type="evidence" value="ECO:0007669"/>
    <property type="project" value="UniProtKB-KW"/>
</dbReference>
<keyword evidence="14" id="KW-1185">Reference proteome</keyword>
<dbReference type="InterPro" id="IPR048960">
    <property type="entry name" value="POLQ-like_helical"/>
</dbReference>
<dbReference type="InterPro" id="IPR014001">
    <property type="entry name" value="Helicase_ATP-bd"/>
</dbReference>
<dbReference type="Gene3D" id="3.40.50.300">
    <property type="entry name" value="P-loop containing nucleotide triphosphate hydrolases"/>
    <property type="match status" value="2"/>
</dbReference>